<dbReference type="EMBL" id="JBGEWD010000021">
    <property type="protein sequence ID" value="MEY8001614.1"/>
    <property type="molecule type" value="Genomic_DNA"/>
</dbReference>
<evidence type="ECO:0000313" key="2">
    <source>
        <dbReference type="Proteomes" id="UP001564657"/>
    </source>
</evidence>
<sequence>MDINFPILEIKDGNVYLDGNEIRNIIEFNLDNGVKKVPILSLKIAVDSKVNPQKKVIKMDKSLTEKENIDLFCIAWHLTNYWEDDKVNRKADATKACNTCKYNEKCSNDPNMSFYEHFKTLESLTGIRLSAAIGDREYTVRRALFNRLSNGATELEEPSQKSGRFAYHSH</sequence>
<dbReference type="Proteomes" id="UP001564657">
    <property type="component" value="Unassembled WGS sequence"/>
</dbReference>
<proteinExistence type="predicted"/>
<reference evidence="1 2" key="1">
    <citation type="submission" date="2024-08" db="EMBL/GenBank/DDBJ databases">
        <title>Clostridium lapicellarii sp. nov., and Clostridium renhuaiense sp. nov., two species isolated from the mud in a fermentation cellar used for producing sauce-flavour Chinese liquors.</title>
        <authorList>
            <person name="Yang F."/>
            <person name="Wang H."/>
            <person name="Chen L.Q."/>
            <person name="Zhou N."/>
            <person name="Lu J.J."/>
            <person name="Pu X.X."/>
            <person name="Wan B."/>
            <person name="Wang L."/>
            <person name="Liu S.J."/>
        </authorList>
    </citation>
    <scope>NUCLEOTIDE SEQUENCE [LARGE SCALE GENOMIC DNA]</scope>
    <source>
        <strain evidence="1 2">MT-5</strain>
    </source>
</reference>
<evidence type="ECO:0000313" key="1">
    <source>
        <dbReference type="EMBL" id="MEY8001614.1"/>
    </source>
</evidence>
<protein>
    <submittedName>
        <fullName evidence="1">Uncharacterized protein</fullName>
    </submittedName>
</protein>
<accession>A0ABV4BS52</accession>
<dbReference type="RefSeq" id="WP_369705507.1">
    <property type="nucleotide sequence ID" value="NZ_JBGEWD010000021.1"/>
</dbReference>
<organism evidence="1 2">
    <name type="scientific">Clostridium moutaii</name>
    <dbReference type="NCBI Taxonomy" id="3240932"/>
    <lineage>
        <taxon>Bacteria</taxon>
        <taxon>Bacillati</taxon>
        <taxon>Bacillota</taxon>
        <taxon>Clostridia</taxon>
        <taxon>Eubacteriales</taxon>
        <taxon>Clostridiaceae</taxon>
        <taxon>Clostridium</taxon>
    </lineage>
</organism>
<comment type="caution">
    <text evidence="1">The sequence shown here is derived from an EMBL/GenBank/DDBJ whole genome shotgun (WGS) entry which is preliminary data.</text>
</comment>
<keyword evidence="2" id="KW-1185">Reference proteome</keyword>
<name>A0ABV4BS52_9CLOT</name>
<gene>
    <name evidence="1" type="ORF">AB8U03_15700</name>
</gene>